<dbReference type="AlphaFoldDB" id="A0A451BL05"/>
<proteinExistence type="inferred from homology"/>
<evidence type="ECO:0000256" key="1">
    <source>
        <dbReference type="ARBA" id="ARBA00007569"/>
    </source>
</evidence>
<feature type="region of interest" description="Disordered" evidence="2">
    <location>
        <begin position="161"/>
        <end position="186"/>
    </location>
</feature>
<sequence>MESWREINKSMRELYEKLQGLFPLGELTEQRPNLAFITVPREHLRSVLVHLRDREGFGHLVLLTAVDWLEEDIFQLTYLLCDREGRRDIGLRVMLPRDGASMESIHDIWPTAATYQRELREMFGIDFPDSPGVNDEFILEGWIDIPPYRRDFDTLKFSEENFGQRPGRETRDPARHMKEQLYPDKA</sequence>
<gene>
    <name evidence="4" type="ORF">BECKSD772D_GA0070982_103024</name>
</gene>
<dbReference type="PANTHER" id="PTHR10884:SF14">
    <property type="entry name" value="NADH DEHYDROGENASE [UBIQUINONE] IRON-SULFUR PROTEIN 3, MITOCHONDRIAL"/>
    <property type="match status" value="1"/>
</dbReference>
<dbReference type="EMBL" id="CAADHB010000030">
    <property type="protein sequence ID" value="VFK78954.1"/>
    <property type="molecule type" value="Genomic_DNA"/>
</dbReference>
<dbReference type="EC" id="1.6.5.3" evidence="4"/>
<dbReference type="SUPFAM" id="SSF143243">
    <property type="entry name" value="Nqo5-like"/>
    <property type="match status" value="1"/>
</dbReference>
<reference evidence="4" key="1">
    <citation type="submission" date="2019-02" db="EMBL/GenBank/DDBJ databases">
        <authorList>
            <person name="Gruber-Vodicka R. H."/>
            <person name="Seah K. B. B."/>
        </authorList>
    </citation>
    <scope>NUCLEOTIDE SEQUENCE</scope>
    <source>
        <strain evidence="4">BECK_S127</strain>
    </source>
</reference>
<evidence type="ECO:0000259" key="3">
    <source>
        <dbReference type="Pfam" id="PF00329"/>
    </source>
</evidence>
<dbReference type="InterPro" id="IPR001268">
    <property type="entry name" value="NADH_UbQ_OxRdtase_30kDa_su"/>
</dbReference>
<name>A0A451BL05_9GAMM</name>
<accession>A0A451BL05</accession>
<organism evidence="4">
    <name type="scientific">Candidatus Kentrum sp. SD</name>
    <dbReference type="NCBI Taxonomy" id="2126332"/>
    <lineage>
        <taxon>Bacteria</taxon>
        <taxon>Pseudomonadati</taxon>
        <taxon>Pseudomonadota</taxon>
        <taxon>Gammaproteobacteria</taxon>
        <taxon>Candidatus Kentrum</taxon>
    </lineage>
</organism>
<feature type="domain" description="NADH:ubiquinone oxidoreductase 30kDa subunit" evidence="3">
    <location>
        <begin position="37"/>
        <end position="155"/>
    </location>
</feature>
<dbReference type="GO" id="GO:0008137">
    <property type="term" value="F:NADH dehydrogenase (ubiquinone) activity"/>
    <property type="evidence" value="ECO:0007669"/>
    <property type="project" value="InterPro"/>
</dbReference>
<protein>
    <submittedName>
        <fullName evidence="4">NADH dehydrogenase subunit C</fullName>
        <ecNumber evidence="4">1.6.5.3</ecNumber>
    </submittedName>
</protein>
<evidence type="ECO:0000313" key="4">
    <source>
        <dbReference type="EMBL" id="VFK78954.1"/>
    </source>
</evidence>
<keyword evidence="4" id="KW-0560">Oxidoreductase</keyword>
<comment type="similarity">
    <text evidence="1">Belongs to the complex I 30 kDa subunit family.</text>
</comment>
<dbReference type="Pfam" id="PF00329">
    <property type="entry name" value="Complex1_30kDa"/>
    <property type="match status" value="1"/>
</dbReference>
<dbReference type="Gene3D" id="3.30.460.80">
    <property type="entry name" value="NADH:ubiquinone oxidoreductase, 30kDa subunit"/>
    <property type="match status" value="1"/>
</dbReference>
<dbReference type="GO" id="GO:0016491">
    <property type="term" value="F:oxidoreductase activity"/>
    <property type="evidence" value="ECO:0007669"/>
    <property type="project" value="UniProtKB-KW"/>
</dbReference>
<feature type="compositionally biased region" description="Basic and acidic residues" evidence="2">
    <location>
        <begin position="166"/>
        <end position="186"/>
    </location>
</feature>
<dbReference type="InterPro" id="IPR037232">
    <property type="entry name" value="NADH_quin_OxRdtase_su_C/D-like"/>
</dbReference>
<evidence type="ECO:0000256" key="2">
    <source>
        <dbReference type="SAM" id="MobiDB-lite"/>
    </source>
</evidence>
<dbReference type="PANTHER" id="PTHR10884">
    <property type="entry name" value="NADH DEHYDROGENASE UBIQUINONE IRON-SULFUR PROTEIN 3"/>
    <property type="match status" value="1"/>
</dbReference>